<reference evidence="2" key="1">
    <citation type="submission" date="2020-10" db="EMBL/GenBank/DDBJ databases">
        <authorList>
            <person name="Palmer J.M."/>
        </authorList>
    </citation>
    <scope>NUCLEOTIDE SEQUENCE</scope>
    <source>
        <strain evidence="2">UCD 2041</strain>
    </source>
</reference>
<accession>A0A871RKQ7</accession>
<organism evidence="2 3">
    <name type="scientific">Dekkera bruxellensis</name>
    <name type="common">Brettanomyces custersii</name>
    <dbReference type="NCBI Taxonomy" id="5007"/>
    <lineage>
        <taxon>Eukaryota</taxon>
        <taxon>Fungi</taxon>
        <taxon>Dikarya</taxon>
        <taxon>Ascomycota</taxon>
        <taxon>Saccharomycotina</taxon>
        <taxon>Pichiomycetes</taxon>
        <taxon>Pichiales</taxon>
        <taxon>Pichiaceae</taxon>
        <taxon>Brettanomyces</taxon>
    </lineage>
</organism>
<dbReference type="KEGG" id="bbrx:BRETT_003068"/>
<evidence type="ECO:0000313" key="2">
    <source>
        <dbReference type="EMBL" id="QOU22881.1"/>
    </source>
</evidence>
<dbReference type="GO" id="GO:0007034">
    <property type="term" value="P:vacuolar transport"/>
    <property type="evidence" value="ECO:0007669"/>
    <property type="project" value="InterPro"/>
</dbReference>
<dbReference type="InterPro" id="IPR005024">
    <property type="entry name" value="Snf7_fam"/>
</dbReference>
<dbReference type="Pfam" id="PF03357">
    <property type="entry name" value="Snf7"/>
    <property type="match status" value="1"/>
</dbReference>
<reference evidence="2" key="2">
    <citation type="journal article" name="BMC Genomics">
        <title>New genome assemblies reveal patterns of domestication and adaptation across Brettanomyces (Dekkera) species.</title>
        <authorList>
            <person name="Roach M.J."/>
            <person name="Borneman A.R."/>
        </authorList>
    </citation>
    <scope>NUCLEOTIDE SEQUENCE</scope>
    <source>
        <strain evidence="2">UCD 2041</strain>
    </source>
</reference>
<feature type="region of interest" description="Disordered" evidence="1">
    <location>
        <begin position="1"/>
        <end position="29"/>
    </location>
</feature>
<dbReference type="Proteomes" id="UP000663131">
    <property type="component" value="Chromosome 9"/>
</dbReference>
<proteinExistence type="predicted"/>
<feature type="region of interest" description="Disordered" evidence="1">
    <location>
        <begin position="566"/>
        <end position="588"/>
    </location>
</feature>
<gene>
    <name evidence="2" type="ORF">BRETT_003068</name>
</gene>
<dbReference type="Gene3D" id="6.10.140.1230">
    <property type="match status" value="1"/>
</dbReference>
<dbReference type="EMBL" id="CP063137">
    <property type="protein sequence ID" value="QOU22881.1"/>
    <property type="molecule type" value="Genomic_DNA"/>
</dbReference>
<evidence type="ECO:0000256" key="1">
    <source>
        <dbReference type="SAM" id="MobiDB-lite"/>
    </source>
</evidence>
<dbReference type="OrthoDB" id="10266568at2759"/>
<evidence type="ECO:0000313" key="3">
    <source>
        <dbReference type="Proteomes" id="UP000663131"/>
    </source>
</evidence>
<feature type="compositionally biased region" description="Basic and acidic residues" evidence="1">
    <location>
        <begin position="568"/>
        <end position="582"/>
    </location>
</feature>
<dbReference type="GeneID" id="64574992"/>
<dbReference type="PANTHER" id="PTHR10476">
    <property type="entry name" value="CHARGED MULTIVESICULAR BODY PROTEIN"/>
    <property type="match status" value="1"/>
</dbReference>
<dbReference type="RefSeq" id="XP_041139374.1">
    <property type="nucleotide sequence ID" value="XM_041281583.1"/>
</dbReference>
<dbReference type="AlphaFoldDB" id="A0A871RKQ7"/>
<feature type="region of interest" description="Disordered" evidence="1">
    <location>
        <begin position="631"/>
        <end position="667"/>
    </location>
</feature>
<feature type="region of interest" description="Disordered" evidence="1">
    <location>
        <begin position="495"/>
        <end position="530"/>
    </location>
</feature>
<feature type="region of interest" description="Disordered" evidence="1">
    <location>
        <begin position="419"/>
        <end position="443"/>
    </location>
</feature>
<protein>
    <submittedName>
        <fullName evidence="2">Uncharacterized protein</fullName>
    </submittedName>
</protein>
<name>A0A871RKQ7_DEKBR</name>
<sequence length="667" mass="75401">MAGLETKQLNRQAAKASKDEKKEKSKVKKALTEGNNDIAQIYAQNAVRKSQERLNLLRLSSRIDAVASRIQTAVTMQAVTGNMARVVKGMDRAMQTMNLEKITMVMDKFEDQFEDMESSTNYYENVSNEMNATQQPEDQVHLLMQQVADEAGIELKHKIGDAKVSNLKVPAQKESVSENTEDKLSERLRALHGFLPETVDERYSSLLIKDSESGHCLLRREARPALNSINMMNSSLSELCNQGHIYFEGDYPQQQIPSIAQSLQTTIRRKTDLIAKQCSFVNGMSDFVLLFDDVTKKFHLDQFGGVLRLKKSREDAKINDMFSDFERAKGKEAVTVENTGKCKSFVDFMIQMIKADNRSMQPHNKLHSCRTASAKQSIFPVLSKKGSTGQMLNRKIRKPNYKPKKSKLLRAAERAVGLSKKARQNFQHSNIKPLPRHSKESQNVLSSTLSLKLDRPQRLGHKVEHVSPKANQMKEGEGNVLSDKDLTNLADELEEELGGIQKGKSRCSRKENEEKEDLDQGHSINFSDFGSDLSDYSDANNDVVEDSDTGEIHVIVDDNPKFMSSKRRLSENVRSPRFDRRTMSSPQLPTVSLKKPISLKELATNENLRVLKTRSTTPIRRTPEIESYQTTKYLDAKKSEESAQSDFDEDALDRALDILESEASEED</sequence>